<name>A0A8H3CBX8_9AGAM</name>
<feature type="compositionally biased region" description="Polar residues" evidence="1">
    <location>
        <begin position="48"/>
        <end position="58"/>
    </location>
</feature>
<evidence type="ECO:0000313" key="2">
    <source>
        <dbReference type="EMBL" id="CAE6479017.1"/>
    </source>
</evidence>
<dbReference type="EMBL" id="CAJMWX010001284">
    <property type="protein sequence ID" value="CAE6479017.1"/>
    <property type="molecule type" value="Genomic_DNA"/>
</dbReference>
<dbReference type="SUPFAM" id="SSF48452">
    <property type="entry name" value="TPR-like"/>
    <property type="match status" value="1"/>
</dbReference>
<reference evidence="2" key="1">
    <citation type="submission" date="2021-01" db="EMBL/GenBank/DDBJ databases">
        <authorList>
            <person name="Kaushik A."/>
        </authorList>
    </citation>
    <scope>NUCLEOTIDE SEQUENCE</scope>
    <source>
        <strain evidence="2">AG4-R118</strain>
    </source>
</reference>
<proteinExistence type="predicted"/>
<dbReference type="Gene3D" id="1.25.40.10">
    <property type="entry name" value="Tetratricopeptide repeat domain"/>
    <property type="match status" value="1"/>
</dbReference>
<evidence type="ECO:0000313" key="3">
    <source>
        <dbReference type="Proteomes" id="UP000663888"/>
    </source>
</evidence>
<dbReference type="InterPro" id="IPR011990">
    <property type="entry name" value="TPR-like_helical_dom_sf"/>
</dbReference>
<gene>
    <name evidence="2" type="ORF">RDB_LOCUS121072</name>
</gene>
<dbReference type="AlphaFoldDB" id="A0A8H3CBX8"/>
<sequence length="183" mass="20290">MISPSYSFSIPSTSALQFTTMTPIIRIDTRVEIAQTQTESPTRRRNQESGGISPQSASYWSETSTSCFESGDQAAALRARQQAVEIYRHLYAEDARRFENNLARELLELSKNLAGNGQIDEAFEASQESGKLYEHLLGVHNRSDCAQSSDCPLKSIERSGQTPFAANLATHLLQIIKKAGFSR</sequence>
<evidence type="ECO:0000256" key="1">
    <source>
        <dbReference type="SAM" id="MobiDB-lite"/>
    </source>
</evidence>
<accession>A0A8H3CBX8</accession>
<organism evidence="2 3">
    <name type="scientific">Rhizoctonia solani</name>
    <dbReference type="NCBI Taxonomy" id="456999"/>
    <lineage>
        <taxon>Eukaryota</taxon>
        <taxon>Fungi</taxon>
        <taxon>Dikarya</taxon>
        <taxon>Basidiomycota</taxon>
        <taxon>Agaricomycotina</taxon>
        <taxon>Agaricomycetes</taxon>
        <taxon>Cantharellales</taxon>
        <taxon>Ceratobasidiaceae</taxon>
        <taxon>Rhizoctonia</taxon>
    </lineage>
</organism>
<dbReference type="Proteomes" id="UP000663888">
    <property type="component" value="Unassembled WGS sequence"/>
</dbReference>
<protein>
    <submittedName>
        <fullName evidence="2">Uncharacterized protein</fullName>
    </submittedName>
</protein>
<comment type="caution">
    <text evidence="2">The sequence shown here is derived from an EMBL/GenBank/DDBJ whole genome shotgun (WGS) entry which is preliminary data.</text>
</comment>
<feature type="region of interest" description="Disordered" evidence="1">
    <location>
        <begin position="33"/>
        <end position="58"/>
    </location>
</feature>